<organism evidence="1 2">
    <name type="scientific">Romanomermis culicivorax</name>
    <name type="common">Nematode worm</name>
    <dbReference type="NCBI Taxonomy" id="13658"/>
    <lineage>
        <taxon>Eukaryota</taxon>
        <taxon>Metazoa</taxon>
        <taxon>Ecdysozoa</taxon>
        <taxon>Nematoda</taxon>
        <taxon>Enoplea</taxon>
        <taxon>Dorylaimia</taxon>
        <taxon>Mermithida</taxon>
        <taxon>Mermithoidea</taxon>
        <taxon>Mermithidae</taxon>
        <taxon>Romanomermis</taxon>
    </lineage>
</organism>
<evidence type="ECO:0000313" key="2">
    <source>
        <dbReference type="WBParaSite" id="nRc.2.0.1.t15850-RA"/>
    </source>
</evidence>
<reference evidence="2" key="1">
    <citation type="submission" date="2022-11" db="UniProtKB">
        <authorList>
            <consortium name="WormBaseParasite"/>
        </authorList>
    </citation>
    <scope>IDENTIFICATION</scope>
</reference>
<keyword evidence="1" id="KW-1185">Reference proteome</keyword>
<protein>
    <submittedName>
        <fullName evidence="2">Uncharacterized protein</fullName>
    </submittedName>
</protein>
<dbReference type="WBParaSite" id="nRc.2.0.1.t15850-RA">
    <property type="protein sequence ID" value="nRc.2.0.1.t15850-RA"/>
    <property type="gene ID" value="nRc.2.0.1.g15850"/>
</dbReference>
<accession>A0A915IPP8</accession>
<dbReference type="Proteomes" id="UP000887565">
    <property type="component" value="Unplaced"/>
</dbReference>
<dbReference type="AlphaFoldDB" id="A0A915IPP8"/>
<sequence>MTLKTTEAETTIMWKENSTPNNGTASEVGGVALDTMVKKTQMESSMVQEPSFIEENNGFKNQRYLIIETKFVYHEIASLIIEWKPCDINTTTDGDDAWWNPGYCPGAITVACEMEYRSVCLYLNS</sequence>
<evidence type="ECO:0000313" key="1">
    <source>
        <dbReference type="Proteomes" id="UP000887565"/>
    </source>
</evidence>
<name>A0A915IPP8_ROMCU</name>
<proteinExistence type="predicted"/>